<reference evidence="1" key="1">
    <citation type="journal article" date="2019" name="bioRxiv">
        <title>The Genome of the Zebra Mussel, Dreissena polymorpha: A Resource for Invasive Species Research.</title>
        <authorList>
            <person name="McCartney M.A."/>
            <person name="Auch B."/>
            <person name="Kono T."/>
            <person name="Mallez S."/>
            <person name="Zhang Y."/>
            <person name="Obille A."/>
            <person name="Becker A."/>
            <person name="Abrahante J.E."/>
            <person name="Garbe J."/>
            <person name="Badalamenti J.P."/>
            <person name="Herman A."/>
            <person name="Mangelson H."/>
            <person name="Liachko I."/>
            <person name="Sullivan S."/>
            <person name="Sone E.D."/>
            <person name="Koren S."/>
            <person name="Silverstein K.A.T."/>
            <person name="Beckman K.B."/>
            <person name="Gohl D.M."/>
        </authorList>
    </citation>
    <scope>NUCLEOTIDE SEQUENCE</scope>
    <source>
        <strain evidence="1">Duluth1</strain>
        <tissue evidence="1">Whole animal</tissue>
    </source>
</reference>
<reference evidence="1" key="2">
    <citation type="submission" date="2020-11" db="EMBL/GenBank/DDBJ databases">
        <authorList>
            <person name="McCartney M.A."/>
            <person name="Auch B."/>
            <person name="Kono T."/>
            <person name="Mallez S."/>
            <person name="Becker A."/>
            <person name="Gohl D.M."/>
            <person name="Silverstein K.A.T."/>
            <person name="Koren S."/>
            <person name="Bechman K.B."/>
            <person name="Herman A."/>
            <person name="Abrahante J.E."/>
            <person name="Garbe J."/>
        </authorList>
    </citation>
    <scope>NUCLEOTIDE SEQUENCE</scope>
    <source>
        <strain evidence="1">Duluth1</strain>
        <tissue evidence="1">Whole animal</tissue>
    </source>
</reference>
<dbReference type="InterPro" id="IPR016187">
    <property type="entry name" value="CTDL_fold"/>
</dbReference>
<sequence length="130" mass="14196">MPTTPTNLRLLKNIFCACKCYKLSWNDARKTCLDIGADLAVFPSRVDALEVAVMIESVLTKAILTHLCLASSKKALANSVDPDETKHDAATKDYWVGLYEIEGVAKWVNDCAPAPIGSLENYEPAPGIKK</sequence>
<protein>
    <submittedName>
        <fullName evidence="1">Uncharacterized protein</fullName>
    </submittedName>
</protein>
<name>A0A9D4FPD1_DREPO</name>
<dbReference type="Proteomes" id="UP000828390">
    <property type="component" value="Unassembled WGS sequence"/>
</dbReference>
<evidence type="ECO:0000313" key="1">
    <source>
        <dbReference type="EMBL" id="KAH3802959.1"/>
    </source>
</evidence>
<dbReference type="EMBL" id="JAIWYP010000007">
    <property type="protein sequence ID" value="KAH3802959.1"/>
    <property type="molecule type" value="Genomic_DNA"/>
</dbReference>
<comment type="caution">
    <text evidence="1">The sequence shown here is derived from an EMBL/GenBank/DDBJ whole genome shotgun (WGS) entry which is preliminary data.</text>
</comment>
<dbReference type="Gene3D" id="3.10.100.10">
    <property type="entry name" value="Mannose-Binding Protein A, subunit A"/>
    <property type="match status" value="1"/>
</dbReference>
<dbReference type="InterPro" id="IPR016186">
    <property type="entry name" value="C-type_lectin-like/link_sf"/>
</dbReference>
<gene>
    <name evidence="1" type="ORF">DPMN_156657</name>
</gene>
<organism evidence="1 2">
    <name type="scientific">Dreissena polymorpha</name>
    <name type="common">Zebra mussel</name>
    <name type="synonym">Mytilus polymorpha</name>
    <dbReference type="NCBI Taxonomy" id="45954"/>
    <lineage>
        <taxon>Eukaryota</taxon>
        <taxon>Metazoa</taxon>
        <taxon>Spiralia</taxon>
        <taxon>Lophotrochozoa</taxon>
        <taxon>Mollusca</taxon>
        <taxon>Bivalvia</taxon>
        <taxon>Autobranchia</taxon>
        <taxon>Heteroconchia</taxon>
        <taxon>Euheterodonta</taxon>
        <taxon>Imparidentia</taxon>
        <taxon>Neoheterodontei</taxon>
        <taxon>Myida</taxon>
        <taxon>Dreissenoidea</taxon>
        <taxon>Dreissenidae</taxon>
        <taxon>Dreissena</taxon>
    </lineage>
</organism>
<evidence type="ECO:0000313" key="2">
    <source>
        <dbReference type="Proteomes" id="UP000828390"/>
    </source>
</evidence>
<accession>A0A9D4FPD1</accession>
<proteinExistence type="predicted"/>
<dbReference type="AlphaFoldDB" id="A0A9D4FPD1"/>
<keyword evidence="2" id="KW-1185">Reference proteome</keyword>
<dbReference type="SUPFAM" id="SSF56436">
    <property type="entry name" value="C-type lectin-like"/>
    <property type="match status" value="1"/>
</dbReference>